<name>A0AAV9NPK6_9EURO</name>
<evidence type="ECO:0000256" key="5">
    <source>
        <dbReference type="ARBA" id="ARBA00020497"/>
    </source>
</evidence>
<dbReference type="GO" id="GO:1990537">
    <property type="term" value="C:mitotic spindle polar microtubule"/>
    <property type="evidence" value="ECO:0007669"/>
    <property type="project" value="TreeGrafter"/>
</dbReference>
<evidence type="ECO:0000256" key="11">
    <source>
        <dbReference type="ARBA" id="ARBA00023212"/>
    </source>
</evidence>
<evidence type="ECO:0000256" key="12">
    <source>
        <dbReference type="ARBA" id="ARBA00023242"/>
    </source>
</evidence>
<keyword evidence="10" id="KW-0995">Kinetochore</keyword>
<evidence type="ECO:0000313" key="17">
    <source>
        <dbReference type="Proteomes" id="UP001358417"/>
    </source>
</evidence>
<keyword evidence="12" id="KW-0539">Nucleus</keyword>
<accession>A0AAV9NPK6</accession>
<protein>
    <recommendedName>
        <fullName evidence="5">DASH complex subunit DAM1</fullName>
    </recommendedName>
    <alternativeName>
        <fullName evidence="14">Outer kinetochore protein DAM1</fullName>
    </alternativeName>
</protein>
<keyword evidence="6" id="KW-0158">Chromosome</keyword>
<evidence type="ECO:0000256" key="14">
    <source>
        <dbReference type="ARBA" id="ARBA00030453"/>
    </source>
</evidence>
<dbReference type="PANTHER" id="PTHR28113">
    <property type="entry name" value="DASH COMPLEX SUBUNIT DAM1"/>
    <property type="match status" value="1"/>
</dbReference>
<evidence type="ECO:0000256" key="10">
    <source>
        <dbReference type="ARBA" id="ARBA00022838"/>
    </source>
</evidence>
<evidence type="ECO:0000256" key="7">
    <source>
        <dbReference type="ARBA" id="ARBA00022490"/>
    </source>
</evidence>
<feature type="compositionally biased region" description="Low complexity" evidence="15">
    <location>
        <begin position="13"/>
        <end position="41"/>
    </location>
</feature>
<dbReference type="RefSeq" id="XP_064710132.1">
    <property type="nucleotide sequence ID" value="XM_064851129.1"/>
</dbReference>
<feature type="region of interest" description="Disordered" evidence="15">
    <location>
        <begin position="1"/>
        <end position="52"/>
    </location>
</feature>
<feature type="compositionally biased region" description="Gly residues" evidence="15">
    <location>
        <begin position="240"/>
        <end position="250"/>
    </location>
</feature>
<dbReference type="GO" id="GO:0044732">
    <property type="term" value="C:mitotic spindle pole body"/>
    <property type="evidence" value="ECO:0007669"/>
    <property type="project" value="TreeGrafter"/>
</dbReference>
<evidence type="ECO:0000313" key="16">
    <source>
        <dbReference type="EMBL" id="KAK5061035.1"/>
    </source>
</evidence>
<evidence type="ECO:0000256" key="6">
    <source>
        <dbReference type="ARBA" id="ARBA00022454"/>
    </source>
</evidence>
<keyword evidence="7" id="KW-0963">Cytoplasm</keyword>
<dbReference type="GO" id="GO:1990758">
    <property type="term" value="P:mitotic sister chromatid biorientation"/>
    <property type="evidence" value="ECO:0007669"/>
    <property type="project" value="TreeGrafter"/>
</dbReference>
<gene>
    <name evidence="16" type="ORF">LTR84_007576</name>
</gene>
<dbReference type="GeneID" id="89975742"/>
<evidence type="ECO:0000256" key="3">
    <source>
        <dbReference type="ARBA" id="ARBA00004629"/>
    </source>
</evidence>
<keyword evidence="9" id="KW-0159">Chromosome partition</keyword>
<comment type="caution">
    <text evidence="16">The sequence shown here is derived from an EMBL/GenBank/DDBJ whole genome shotgun (WGS) entry which is preliminary data.</text>
</comment>
<dbReference type="AlphaFoldDB" id="A0AAV9NPK6"/>
<evidence type="ECO:0000256" key="4">
    <source>
        <dbReference type="ARBA" id="ARBA00010073"/>
    </source>
</evidence>
<keyword evidence="17" id="KW-1185">Reference proteome</keyword>
<dbReference type="GO" id="GO:0042729">
    <property type="term" value="C:DASH complex"/>
    <property type="evidence" value="ECO:0007669"/>
    <property type="project" value="InterPro"/>
</dbReference>
<keyword evidence="8" id="KW-0493">Microtubule</keyword>
<feature type="compositionally biased region" description="Polar residues" evidence="15">
    <location>
        <begin position="1"/>
        <end position="12"/>
    </location>
</feature>
<feature type="region of interest" description="Disordered" evidence="15">
    <location>
        <begin position="157"/>
        <end position="179"/>
    </location>
</feature>
<evidence type="ECO:0000256" key="13">
    <source>
        <dbReference type="ARBA" id="ARBA00023328"/>
    </source>
</evidence>
<proteinExistence type="inferred from homology"/>
<organism evidence="16 17">
    <name type="scientific">Exophiala bonariae</name>
    <dbReference type="NCBI Taxonomy" id="1690606"/>
    <lineage>
        <taxon>Eukaryota</taxon>
        <taxon>Fungi</taxon>
        <taxon>Dikarya</taxon>
        <taxon>Ascomycota</taxon>
        <taxon>Pezizomycotina</taxon>
        <taxon>Eurotiomycetes</taxon>
        <taxon>Chaetothyriomycetidae</taxon>
        <taxon>Chaetothyriales</taxon>
        <taxon>Herpotrichiellaceae</taxon>
        <taxon>Exophiala</taxon>
    </lineage>
</organism>
<evidence type="ECO:0000256" key="15">
    <source>
        <dbReference type="SAM" id="MobiDB-lite"/>
    </source>
</evidence>
<dbReference type="PANTHER" id="PTHR28113:SF1">
    <property type="entry name" value="DASH COMPLEX SUBUNIT DAM1"/>
    <property type="match status" value="1"/>
</dbReference>
<comment type="similarity">
    <text evidence="4">Belongs to the DASH complex DAM1 family.</text>
</comment>
<dbReference type="Pfam" id="PF08653">
    <property type="entry name" value="DASH_Dam1"/>
    <property type="match status" value="1"/>
</dbReference>
<dbReference type="Proteomes" id="UP001358417">
    <property type="component" value="Unassembled WGS sequence"/>
</dbReference>
<keyword evidence="13" id="KW-0137">Centromere</keyword>
<evidence type="ECO:0000256" key="2">
    <source>
        <dbReference type="ARBA" id="ARBA00004186"/>
    </source>
</evidence>
<dbReference type="InterPro" id="IPR013962">
    <property type="entry name" value="DASH_Dam1"/>
</dbReference>
<reference evidence="16 17" key="1">
    <citation type="submission" date="2023-08" db="EMBL/GenBank/DDBJ databases">
        <title>Black Yeasts Isolated from many extreme environments.</title>
        <authorList>
            <person name="Coleine C."/>
            <person name="Stajich J.E."/>
            <person name="Selbmann L."/>
        </authorList>
    </citation>
    <scope>NUCLEOTIDE SEQUENCE [LARGE SCALE GENOMIC DNA]</scope>
    <source>
        <strain evidence="16 17">CCFEE 5792</strain>
    </source>
</reference>
<evidence type="ECO:0000256" key="9">
    <source>
        <dbReference type="ARBA" id="ARBA00022829"/>
    </source>
</evidence>
<comment type="subcellular location">
    <subcellularLocation>
        <location evidence="3">Chromosome</location>
        <location evidence="3">Centromere</location>
        <location evidence="3">Kinetochore</location>
    </subcellularLocation>
    <subcellularLocation>
        <location evidence="2">Cytoplasm</location>
        <location evidence="2">Cytoskeleton</location>
        <location evidence="2">Spindle</location>
    </subcellularLocation>
    <subcellularLocation>
        <location evidence="1">Nucleus</location>
    </subcellularLocation>
</comment>
<keyword evidence="11" id="KW-0206">Cytoskeleton</keyword>
<sequence length="257" mass="27652">MSQNRAPSQTRLPSRARSRSPVASRPTTPLRPSSRSSFRTSQNNTFSGPSPLDAFEPQFAELSDSMADLEANLMHLQLMHESLSRFGESFASFLYGLNMNAFVVDFPEVSEWIAPVLIHLQYSSNPCSIQPDILTQAHVLFFQAPLPESIKRYQKRQRAQEGGAVDDTTILTGGGDGKTGDAETTFMGADASFASLKATPRRRTIGSTVTPSTASTAKQSTTSSSSTRGGIPSRAVRGVNRGGRGSGLPRGRGRGVK</sequence>
<evidence type="ECO:0000256" key="8">
    <source>
        <dbReference type="ARBA" id="ARBA00022701"/>
    </source>
</evidence>
<feature type="region of interest" description="Disordered" evidence="15">
    <location>
        <begin position="197"/>
        <end position="257"/>
    </location>
</feature>
<feature type="compositionally biased region" description="Low complexity" evidence="15">
    <location>
        <begin position="210"/>
        <end position="239"/>
    </location>
</feature>
<evidence type="ECO:0000256" key="1">
    <source>
        <dbReference type="ARBA" id="ARBA00004123"/>
    </source>
</evidence>
<dbReference type="EMBL" id="JAVRRD010000003">
    <property type="protein sequence ID" value="KAK5061035.1"/>
    <property type="molecule type" value="Genomic_DNA"/>
</dbReference>